<feature type="transmembrane region" description="Helical" evidence="1">
    <location>
        <begin position="28"/>
        <end position="45"/>
    </location>
</feature>
<evidence type="ECO:0000313" key="3">
    <source>
        <dbReference type="Proteomes" id="UP001595898"/>
    </source>
</evidence>
<keyword evidence="3" id="KW-1185">Reference proteome</keyword>
<keyword evidence="1" id="KW-1133">Transmembrane helix</keyword>
<gene>
    <name evidence="2" type="ORF">ACFO5R_12895</name>
</gene>
<protein>
    <submittedName>
        <fullName evidence="2">Uncharacterized protein</fullName>
    </submittedName>
</protein>
<dbReference type="EMBL" id="JBHSFA010000007">
    <property type="protein sequence ID" value="MFC4542820.1"/>
    <property type="molecule type" value="Genomic_DNA"/>
</dbReference>
<accession>A0ABD5PQD3</accession>
<proteinExistence type="predicted"/>
<name>A0ABD5PQD3_9EURY</name>
<sequence>MTYQTTIGWSLFSSGVVTLVLKVLPGDSLWWGLLLLALGTVFLYVR</sequence>
<dbReference type="AlphaFoldDB" id="A0ABD5PQD3"/>
<keyword evidence="1" id="KW-0812">Transmembrane</keyword>
<keyword evidence="1" id="KW-0472">Membrane</keyword>
<evidence type="ECO:0000256" key="1">
    <source>
        <dbReference type="SAM" id="Phobius"/>
    </source>
</evidence>
<evidence type="ECO:0000313" key="2">
    <source>
        <dbReference type="EMBL" id="MFC4542820.1"/>
    </source>
</evidence>
<reference evidence="2 3" key="1">
    <citation type="journal article" date="2019" name="Int. J. Syst. Evol. Microbiol.">
        <title>The Global Catalogue of Microorganisms (GCM) 10K type strain sequencing project: providing services to taxonomists for standard genome sequencing and annotation.</title>
        <authorList>
            <consortium name="The Broad Institute Genomics Platform"/>
            <consortium name="The Broad Institute Genome Sequencing Center for Infectious Disease"/>
            <person name="Wu L."/>
            <person name="Ma J."/>
        </authorList>
    </citation>
    <scope>NUCLEOTIDE SEQUENCE [LARGE SCALE GENOMIC DNA]</scope>
    <source>
        <strain evidence="2 3">WLHS5</strain>
    </source>
</reference>
<comment type="caution">
    <text evidence="2">The sequence shown here is derived from an EMBL/GenBank/DDBJ whole genome shotgun (WGS) entry which is preliminary data.</text>
</comment>
<dbReference type="RefSeq" id="WP_250140489.1">
    <property type="nucleotide sequence ID" value="NZ_JALIQP010000002.1"/>
</dbReference>
<dbReference type="Proteomes" id="UP001595898">
    <property type="component" value="Unassembled WGS sequence"/>
</dbReference>
<organism evidence="2 3">
    <name type="scientific">Halosolutus amylolyticus</name>
    <dbReference type="NCBI Taxonomy" id="2932267"/>
    <lineage>
        <taxon>Archaea</taxon>
        <taxon>Methanobacteriati</taxon>
        <taxon>Methanobacteriota</taxon>
        <taxon>Stenosarchaea group</taxon>
        <taxon>Halobacteria</taxon>
        <taxon>Halobacteriales</taxon>
        <taxon>Natrialbaceae</taxon>
        <taxon>Halosolutus</taxon>
    </lineage>
</organism>